<dbReference type="EMBL" id="CAJVQB010039941">
    <property type="protein sequence ID" value="CAG8827886.1"/>
    <property type="molecule type" value="Genomic_DNA"/>
</dbReference>
<evidence type="ECO:0000313" key="1">
    <source>
        <dbReference type="EMBL" id="CAG8827886.1"/>
    </source>
</evidence>
<dbReference type="Proteomes" id="UP000789901">
    <property type="component" value="Unassembled WGS sequence"/>
</dbReference>
<proteinExistence type="predicted"/>
<organism evidence="1 2">
    <name type="scientific">Gigaspora margarita</name>
    <dbReference type="NCBI Taxonomy" id="4874"/>
    <lineage>
        <taxon>Eukaryota</taxon>
        <taxon>Fungi</taxon>
        <taxon>Fungi incertae sedis</taxon>
        <taxon>Mucoromycota</taxon>
        <taxon>Glomeromycotina</taxon>
        <taxon>Glomeromycetes</taxon>
        <taxon>Diversisporales</taxon>
        <taxon>Gigasporaceae</taxon>
        <taxon>Gigaspora</taxon>
    </lineage>
</organism>
<evidence type="ECO:0000313" key="2">
    <source>
        <dbReference type="Proteomes" id="UP000789901"/>
    </source>
</evidence>
<accession>A0ABN7WDL8</accession>
<feature type="non-terminal residue" evidence="1">
    <location>
        <position position="139"/>
    </location>
</feature>
<sequence length="139" mass="15729">MEAGLYFQKNINVEEYKALGVEISQSEVVETIREASLHKATDPMMVSNEMLKKLLTKEYEVITKGLNTCLNVLSPANNIALPNIFTTQPIQQINHIQEDAQLALQRIQVLEATIKLIINIFNAKTNRVIIMLGKTELYD</sequence>
<protein>
    <submittedName>
        <fullName evidence="1">15639_t:CDS:1</fullName>
    </submittedName>
</protein>
<keyword evidence="2" id="KW-1185">Reference proteome</keyword>
<reference evidence="1 2" key="1">
    <citation type="submission" date="2021-06" db="EMBL/GenBank/DDBJ databases">
        <authorList>
            <person name="Kallberg Y."/>
            <person name="Tangrot J."/>
            <person name="Rosling A."/>
        </authorList>
    </citation>
    <scope>NUCLEOTIDE SEQUENCE [LARGE SCALE GENOMIC DNA]</scope>
    <source>
        <strain evidence="1 2">120-4 pot B 10/14</strain>
    </source>
</reference>
<comment type="caution">
    <text evidence="1">The sequence shown here is derived from an EMBL/GenBank/DDBJ whole genome shotgun (WGS) entry which is preliminary data.</text>
</comment>
<gene>
    <name evidence="1" type="ORF">GMARGA_LOCUS29546</name>
</gene>
<name>A0ABN7WDL8_GIGMA</name>